<dbReference type="Gene3D" id="3.10.129.10">
    <property type="entry name" value="Hotdog Thioesterase"/>
    <property type="match status" value="1"/>
</dbReference>
<dbReference type="Pfam" id="PF14539">
    <property type="entry name" value="DUF4442"/>
    <property type="match status" value="1"/>
</dbReference>
<dbReference type="EMBL" id="CP014476">
    <property type="protein sequence ID" value="AMK78771.1"/>
    <property type="molecule type" value="Genomic_DNA"/>
</dbReference>
<dbReference type="InterPro" id="IPR027961">
    <property type="entry name" value="DUF4442"/>
</dbReference>
<dbReference type="STRING" id="1538553.JT25_020140"/>
<dbReference type="InterPro" id="IPR029069">
    <property type="entry name" value="HotDog_dom_sf"/>
</dbReference>
<dbReference type="RefSeq" id="WP_036273965.1">
    <property type="nucleotide sequence ID" value="NZ_CP014476.1"/>
</dbReference>
<gene>
    <name evidence="1" type="ORF">JT25_020140</name>
</gene>
<name>A0A140E5U7_9GAMM</name>
<protein>
    <submittedName>
        <fullName evidence="1">Thioesterase</fullName>
    </submittedName>
</protein>
<organism evidence="1 2">
    <name type="scientific">Methylomonas denitrificans</name>
    <dbReference type="NCBI Taxonomy" id="1538553"/>
    <lineage>
        <taxon>Bacteria</taxon>
        <taxon>Pseudomonadati</taxon>
        <taxon>Pseudomonadota</taxon>
        <taxon>Gammaproteobacteria</taxon>
        <taxon>Methylococcales</taxon>
        <taxon>Methylococcaceae</taxon>
        <taxon>Methylomonas</taxon>
    </lineage>
</organism>
<reference evidence="1 2" key="1">
    <citation type="journal article" date="2015" name="Environ. Microbiol.">
        <title>Methane oxidation coupled to nitrate reduction under hypoxia by the Gammaproteobacterium Methylomonas denitrificans, sp. nov. type strain FJG1.</title>
        <authorList>
            <person name="Kits K.D."/>
            <person name="Klotz M.G."/>
            <person name="Stein L.Y."/>
        </authorList>
    </citation>
    <scope>NUCLEOTIDE SEQUENCE [LARGE SCALE GENOMIC DNA]</scope>
    <source>
        <strain evidence="1 2">FJG1</strain>
    </source>
</reference>
<proteinExistence type="predicted"/>
<sequence>MDVSQLPFNRLIGLELANPDSGFLVSLPDKLQYTNHLGTVHGSALLAVAEAGSGAFLSQHFTNETGVIPVVRKLESKFRKPASGQVSARCEVASDELVRWSTELASRGRVSASIPVEVVDGTGAVVLSATVEWFIVRDTPNLP</sequence>
<dbReference type="SUPFAM" id="SSF54637">
    <property type="entry name" value="Thioesterase/thiol ester dehydrase-isomerase"/>
    <property type="match status" value="1"/>
</dbReference>
<accession>A0A140E5U7</accession>
<dbReference type="CDD" id="cd03443">
    <property type="entry name" value="PaaI_thioesterase"/>
    <property type="match status" value="1"/>
</dbReference>
<keyword evidence="2" id="KW-1185">Reference proteome</keyword>
<evidence type="ECO:0000313" key="2">
    <source>
        <dbReference type="Proteomes" id="UP000030512"/>
    </source>
</evidence>
<dbReference type="Proteomes" id="UP000030512">
    <property type="component" value="Chromosome"/>
</dbReference>
<dbReference type="KEGG" id="mdn:JT25_020140"/>
<dbReference type="OrthoDB" id="196313at2"/>
<dbReference type="AlphaFoldDB" id="A0A140E5U7"/>
<evidence type="ECO:0000313" key="1">
    <source>
        <dbReference type="EMBL" id="AMK78771.1"/>
    </source>
</evidence>